<dbReference type="EMBL" id="JBEDUW010000003">
    <property type="protein sequence ID" value="KAK9940803.1"/>
    <property type="molecule type" value="Genomic_DNA"/>
</dbReference>
<dbReference type="Proteomes" id="UP001457282">
    <property type="component" value="Unassembled WGS sequence"/>
</dbReference>
<protein>
    <submittedName>
        <fullName evidence="1">Uncharacterized protein</fullName>
    </submittedName>
</protein>
<evidence type="ECO:0000313" key="2">
    <source>
        <dbReference type="Proteomes" id="UP001457282"/>
    </source>
</evidence>
<sequence length="210" mass="24615">MGKEQLKEAFEKKFSEKLTHILQFDPNIFVEVKKARKILHTGFEVPMGQQRCFMQLLRECDPESELGNRLAQIKDLAAFLGNKLSGYILRMMAVMNAENKKMRMNKFRDFECLFPFLKYAIKWEGETNDFGVVYKRIIVLLKHAHKEFSLVQRSRIPGERRRSRKEECPEISCDRLLNDIVLLISMLESLLSFPLLPDMPRLSTATRTIE</sequence>
<organism evidence="1 2">
    <name type="scientific">Rubus argutus</name>
    <name type="common">Southern blackberry</name>
    <dbReference type="NCBI Taxonomy" id="59490"/>
    <lineage>
        <taxon>Eukaryota</taxon>
        <taxon>Viridiplantae</taxon>
        <taxon>Streptophyta</taxon>
        <taxon>Embryophyta</taxon>
        <taxon>Tracheophyta</taxon>
        <taxon>Spermatophyta</taxon>
        <taxon>Magnoliopsida</taxon>
        <taxon>eudicotyledons</taxon>
        <taxon>Gunneridae</taxon>
        <taxon>Pentapetalae</taxon>
        <taxon>rosids</taxon>
        <taxon>fabids</taxon>
        <taxon>Rosales</taxon>
        <taxon>Rosaceae</taxon>
        <taxon>Rosoideae</taxon>
        <taxon>Rosoideae incertae sedis</taxon>
        <taxon>Rubus</taxon>
    </lineage>
</organism>
<reference evidence="1 2" key="1">
    <citation type="journal article" date="2023" name="G3 (Bethesda)">
        <title>A chromosome-length genome assembly and annotation of blackberry (Rubus argutus, cv. 'Hillquist').</title>
        <authorList>
            <person name="Bruna T."/>
            <person name="Aryal R."/>
            <person name="Dudchenko O."/>
            <person name="Sargent D.J."/>
            <person name="Mead D."/>
            <person name="Buti M."/>
            <person name="Cavallini A."/>
            <person name="Hytonen T."/>
            <person name="Andres J."/>
            <person name="Pham M."/>
            <person name="Weisz D."/>
            <person name="Mascagni F."/>
            <person name="Usai G."/>
            <person name="Natali L."/>
            <person name="Bassil N."/>
            <person name="Fernandez G.E."/>
            <person name="Lomsadze A."/>
            <person name="Armour M."/>
            <person name="Olukolu B."/>
            <person name="Poorten T."/>
            <person name="Britton C."/>
            <person name="Davik J."/>
            <person name="Ashrafi H."/>
            <person name="Aiden E.L."/>
            <person name="Borodovsky M."/>
            <person name="Worthington M."/>
        </authorList>
    </citation>
    <scope>NUCLEOTIDE SEQUENCE [LARGE SCALE GENOMIC DNA]</scope>
    <source>
        <strain evidence="1">PI 553951</strain>
    </source>
</reference>
<keyword evidence="2" id="KW-1185">Reference proteome</keyword>
<comment type="caution">
    <text evidence="1">The sequence shown here is derived from an EMBL/GenBank/DDBJ whole genome shotgun (WGS) entry which is preliminary data.</text>
</comment>
<accession>A0AAW1XW96</accession>
<proteinExistence type="predicted"/>
<dbReference type="AlphaFoldDB" id="A0AAW1XW96"/>
<gene>
    <name evidence="1" type="ORF">M0R45_017444</name>
</gene>
<evidence type="ECO:0000313" key="1">
    <source>
        <dbReference type="EMBL" id="KAK9940803.1"/>
    </source>
</evidence>
<name>A0AAW1XW96_RUBAR</name>